<dbReference type="EMBL" id="JACHHE010000001">
    <property type="protein sequence ID" value="MBB5179157.1"/>
    <property type="molecule type" value="Genomic_DNA"/>
</dbReference>
<feature type="compositionally biased region" description="Polar residues" evidence="2">
    <location>
        <begin position="329"/>
        <end position="341"/>
    </location>
</feature>
<evidence type="ECO:0000256" key="1">
    <source>
        <dbReference type="ARBA" id="ARBA00006068"/>
    </source>
</evidence>
<feature type="region of interest" description="Disordered" evidence="2">
    <location>
        <begin position="326"/>
        <end position="351"/>
    </location>
</feature>
<evidence type="ECO:0000256" key="2">
    <source>
        <dbReference type="SAM" id="MobiDB-lite"/>
    </source>
</evidence>
<protein>
    <submittedName>
        <fullName evidence="4">LCP family protein required for cell wall assembly</fullName>
    </submittedName>
</protein>
<proteinExistence type="inferred from homology"/>
<dbReference type="Proteomes" id="UP000525923">
    <property type="component" value="Unassembled WGS sequence"/>
</dbReference>
<comment type="caution">
    <text evidence="4">The sequence shown here is derived from an EMBL/GenBank/DDBJ whole genome shotgun (WGS) entry which is preliminary data.</text>
</comment>
<gene>
    <name evidence="4" type="ORF">HNQ44_000579</name>
</gene>
<dbReference type="Gene3D" id="3.40.630.190">
    <property type="entry name" value="LCP protein"/>
    <property type="match status" value="1"/>
</dbReference>
<feature type="domain" description="Cell envelope-related transcriptional attenuator" evidence="3">
    <location>
        <begin position="95"/>
        <end position="246"/>
    </location>
</feature>
<dbReference type="Pfam" id="PF03816">
    <property type="entry name" value="LytR_cpsA_psr"/>
    <property type="match status" value="1"/>
</dbReference>
<comment type="similarity">
    <text evidence="1">Belongs to the LytR/CpsA/Psr (LCP) family.</text>
</comment>
<accession>A0A7W8CPC1</accession>
<sequence length="351" mass="39510">MNRKKYRKSKNEKKRTTIKVLITLALSVLICGSAYGVYLVKKAENAAGNAFETAGDRGKSDLRDEQVEPLHDNVSVLFIGVDNSSKREQSESSTRSDALVLATLNNEDKSIKLVSIPRDTYTFIPDSPKISKMDKITHAYAYNGPSSTIESVEELLDVPVDYYVRMNFDAFIDVVDALDGITVDVPYDLKEQDENDKKDAIVLEEGFQTLNGSEALALARTRHYDNDIERGKRQQMIIESIMNRVLSASSLTKYGDVIDAIGDNMKTDMTFKDMQSFFEYAKDGKPNVETLTVQGYDDMSTGTYYWQLDEESLLEVQDILQSHLGLKPDTSNLSDNSQTKFAENPEDDEDY</sequence>
<dbReference type="AlphaFoldDB" id="A0A7W8CPC1"/>
<dbReference type="PANTHER" id="PTHR33392">
    <property type="entry name" value="POLYISOPRENYL-TEICHOIC ACID--PEPTIDOGLYCAN TEICHOIC ACID TRANSFERASE TAGU"/>
    <property type="match status" value="1"/>
</dbReference>
<dbReference type="RefSeq" id="WP_135502279.1">
    <property type="nucleotide sequence ID" value="NZ_CP181055.1"/>
</dbReference>
<reference evidence="4 5" key="1">
    <citation type="submission" date="2020-08" db="EMBL/GenBank/DDBJ databases">
        <title>Genomic Encyclopedia of Type Strains, Phase IV (KMG-IV): sequencing the most valuable type-strain genomes for metagenomic binning, comparative biology and taxonomic classification.</title>
        <authorList>
            <person name="Goeker M."/>
        </authorList>
    </citation>
    <scope>NUCLEOTIDE SEQUENCE [LARGE SCALE GENOMIC DNA]</scope>
    <source>
        <strain evidence="4 5">DSM 15895</strain>
    </source>
</reference>
<dbReference type="InterPro" id="IPR050922">
    <property type="entry name" value="LytR/CpsA/Psr_CW_biosynth"/>
</dbReference>
<organism evidence="4 5">
    <name type="scientific">Planococcus koreensis</name>
    <dbReference type="NCBI Taxonomy" id="112331"/>
    <lineage>
        <taxon>Bacteria</taxon>
        <taxon>Bacillati</taxon>
        <taxon>Bacillota</taxon>
        <taxon>Bacilli</taxon>
        <taxon>Bacillales</taxon>
        <taxon>Caryophanaceae</taxon>
        <taxon>Planococcus</taxon>
    </lineage>
</organism>
<dbReference type="OrthoDB" id="27330at2"/>
<keyword evidence="5" id="KW-1185">Reference proteome</keyword>
<dbReference type="PANTHER" id="PTHR33392:SF3">
    <property type="entry name" value="POLYISOPRENYL-TEICHOIC ACID--PEPTIDOGLYCAN TEICHOIC ACID TRANSFERASE TAGT"/>
    <property type="match status" value="1"/>
</dbReference>
<name>A0A7W8CPC1_9BACL</name>
<evidence type="ECO:0000259" key="3">
    <source>
        <dbReference type="Pfam" id="PF03816"/>
    </source>
</evidence>
<evidence type="ECO:0000313" key="5">
    <source>
        <dbReference type="Proteomes" id="UP000525923"/>
    </source>
</evidence>
<evidence type="ECO:0000313" key="4">
    <source>
        <dbReference type="EMBL" id="MBB5179157.1"/>
    </source>
</evidence>
<dbReference type="InterPro" id="IPR004474">
    <property type="entry name" value="LytR_CpsA_psr"/>
</dbReference>
<dbReference type="NCBIfam" id="TIGR00350">
    <property type="entry name" value="lytR_cpsA_psr"/>
    <property type="match status" value="1"/>
</dbReference>